<reference evidence="2 3" key="1">
    <citation type="journal article" date="2019" name="Nat. Ecol. Evol.">
        <title>Megaphylogeny resolves global patterns of mushroom evolution.</title>
        <authorList>
            <person name="Varga T."/>
            <person name="Krizsan K."/>
            <person name="Foldi C."/>
            <person name="Dima B."/>
            <person name="Sanchez-Garcia M."/>
            <person name="Sanchez-Ramirez S."/>
            <person name="Szollosi G.J."/>
            <person name="Szarkandi J.G."/>
            <person name="Papp V."/>
            <person name="Albert L."/>
            <person name="Andreopoulos W."/>
            <person name="Angelini C."/>
            <person name="Antonin V."/>
            <person name="Barry K.W."/>
            <person name="Bougher N.L."/>
            <person name="Buchanan P."/>
            <person name="Buyck B."/>
            <person name="Bense V."/>
            <person name="Catcheside P."/>
            <person name="Chovatia M."/>
            <person name="Cooper J."/>
            <person name="Damon W."/>
            <person name="Desjardin D."/>
            <person name="Finy P."/>
            <person name="Geml J."/>
            <person name="Haridas S."/>
            <person name="Hughes K."/>
            <person name="Justo A."/>
            <person name="Karasinski D."/>
            <person name="Kautmanova I."/>
            <person name="Kiss B."/>
            <person name="Kocsube S."/>
            <person name="Kotiranta H."/>
            <person name="LaButti K.M."/>
            <person name="Lechner B.E."/>
            <person name="Liimatainen K."/>
            <person name="Lipzen A."/>
            <person name="Lukacs Z."/>
            <person name="Mihaltcheva S."/>
            <person name="Morgado L.N."/>
            <person name="Niskanen T."/>
            <person name="Noordeloos M.E."/>
            <person name="Ohm R.A."/>
            <person name="Ortiz-Santana B."/>
            <person name="Ovrebo C."/>
            <person name="Racz N."/>
            <person name="Riley R."/>
            <person name="Savchenko A."/>
            <person name="Shiryaev A."/>
            <person name="Soop K."/>
            <person name="Spirin V."/>
            <person name="Szebenyi C."/>
            <person name="Tomsovsky M."/>
            <person name="Tulloss R.E."/>
            <person name="Uehling J."/>
            <person name="Grigoriev I.V."/>
            <person name="Vagvolgyi C."/>
            <person name="Papp T."/>
            <person name="Martin F.M."/>
            <person name="Miettinen O."/>
            <person name="Hibbett D.S."/>
            <person name="Nagy L.G."/>
        </authorList>
    </citation>
    <scope>NUCLEOTIDE SEQUENCE [LARGE SCALE GENOMIC DNA]</scope>
    <source>
        <strain evidence="2 3">FP101781</strain>
    </source>
</reference>
<comment type="caution">
    <text evidence="2">The sequence shown here is derived from an EMBL/GenBank/DDBJ whole genome shotgun (WGS) entry which is preliminary data.</text>
</comment>
<evidence type="ECO:0000313" key="3">
    <source>
        <dbReference type="Proteomes" id="UP000298030"/>
    </source>
</evidence>
<protein>
    <submittedName>
        <fullName evidence="2">Uncharacterized protein</fullName>
    </submittedName>
</protein>
<feature type="region of interest" description="Disordered" evidence="1">
    <location>
        <begin position="1"/>
        <end position="27"/>
    </location>
</feature>
<gene>
    <name evidence="2" type="ORF">FA13DRAFT_1737072</name>
</gene>
<proteinExistence type="predicted"/>
<dbReference type="AlphaFoldDB" id="A0A4Y7SYC9"/>
<dbReference type="Proteomes" id="UP000298030">
    <property type="component" value="Unassembled WGS sequence"/>
</dbReference>
<accession>A0A4Y7SYC9</accession>
<keyword evidence="3" id="KW-1185">Reference proteome</keyword>
<evidence type="ECO:0000256" key="1">
    <source>
        <dbReference type="SAM" id="MobiDB-lite"/>
    </source>
</evidence>
<dbReference type="EMBL" id="QPFP01000045">
    <property type="protein sequence ID" value="TEB26865.1"/>
    <property type="molecule type" value="Genomic_DNA"/>
</dbReference>
<name>A0A4Y7SYC9_COPMI</name>
<sequence length="71" mass="8194">MPSCQRVEFREVTDPDRTEPWEGKNTNHLGNLLRTRQYRTALHVGGESCRGPRSRIRARITKNFAEGRVKG</sequence>
<evidence type="ECO:0000313" key="2">
    <source>
        <dbReference type="EMBL" id="TEB26865.1"/>
    </source>
</evidence>
<organism evidence="2 3">
    <name type="scientific">Coprinellus micaceus</name>
    <name type="common">Glistening ink-cap mushroom</name>
    <name type="synonym">Coprinus micaceus</name>
    <dbReference type="NCBI Taxonomy" id="71717"/>
    <lineage>
        <taxon>Eukaryota</taxon>
        <taxon>Fungi</taxon>
        <taxon>Dikarya</taxon>
        <taxon>Basidiomycota</taxon>
        <taxon>Agaricomycotina</taxon>
        <taxon>Agaricomycetes</taxon>
        <taxon>Agaricomycetidae</taxon>
        <taxon>Agaricales</taxon>
        <taxon>Agaricineae</taxon>
        <taxon>Psathyrellaceae</taxon>
        <taxon>Coprinellus</taxon>
    </lineage>
</organism>
<feature type="compositionally biased region" description="Basic and acidic residues" evidence="1">
    <location>
        <begin position="7"/>
        <end position="22"/>
    </location>
</feature>